<dbReference type="KEGG" id="nin:NADRNF5_1031"/>
<dbReference type="EMBL" id="CP011070">
    <property type="protein sequence ID" value="AJW70722.1"/>
    <property type="molecule type" value="Genomic_DNA"/>
</dbReference>
<keyword evidence="2" id="KW-1185">Reference proteome</keyword>
<protein>
    <submittedName>
        <fullName evidence="1">Uncharacterized protein</fullName>
    </submittedName>
</protein>
<dbReference type="RefSeq" id="WP_048116041.1">
    <property type="nucleotide sequence ID" value="NZ_CP011070.1"/>
</dbReference>
<evidence type="ECO:0000313" key="2">
    <source>
        <dbReference type="Proteomes" id="UP000032408"/>
    </source>
</evidence>
<proteinExistence type="predicted"/>
<accession>A0A0D5C2T2</accession>
<gene>
    <name evidence="1" type="ORF">NADRNF5_1031</name>
</gene>
<evidence type="ECO:0000313" key="1">
    <source>
        <dbReference type="EMBL" id="AJW70722.1"/>
    </source>
</evidence>
<dbReference type="OrthoDB" id="2982at2157"/>
<reference evidence="1 2" key="2">
    <citation type="journal article" date="2016" name="ISME J.">
        <title>Physiological and genomic characterization of two novel marine thaumarchaeal strains indicates niche differentiation.</title>
        <authorList>
            <person name="Bayer B."/>
            <person name="Vojvoda J."/>
            <person name="Offre P."/>
            <person name="Alves R.J."/>
            <person name="Elisabeth N.H."/>
            <person name="Garcia J.A."/>
            <person name="Volland J.M."/>
            <person name="Srivastava A."/>
            <person name="Schleper C."/>
            <person name="Herndl G.J."/>
        </authorList>
    </citation>
    <scope>NUCLEOTIDE SEQUENCE [LARGE SCALE GENOMIC DNA]</scope>
    <source>
        <strain evidence="1 2">NF5</strain>
    </source>
</reference>
<reference evidence="2" key="1">
    <citation type="submission" date="2015-03" db="EMBL/GenBank/DDBJ databases">
        <title>Characterization of two novel Thaumarchaeota isolated from the Northern Adriatic Sea.</title>
        <authorList>
            <person name="Bayer B."/>
            <person name="Vojvoda J."/>
            <person name="Offre P."/>
            <person name="Srivastava A."/>
            <person name="Elisabeth N."/>
            <person name="Garcia J.A.L."/>
            <person name="Schleper C."/>
            <person name="Herndl G.J."/>
        </authorList>
    </citation>
    <scope>NUCLEOTIDE SEQUENCE [LARGE SCALE GENOMIC DNA]</scope>
    <source>
        <strain evidence="2">NF5</strain>
    </source>
</reference>
<sequence length="91" mass="10693">MVLLNEKTLEEILEYLEKSISNLAKESFENLEIGGGFDRIMSFLENQFELRLENLLTSKKSSIHHLESGMKNKVIQRKQKIIHKISEQYKI</sequence>
<dbReference type="AlphaFoldDB" id="A0A0D5C2T2"/>
<dbReference type="GeneID" id="24820245"/>
<dbReference type="HOGENOM" id="CLU_2433691_0_0_2"/>
<dbReference type="Proteomes" id="UP000032408">
    <property type="component" value="Chromosome"/>
</dbReference>
<organism evidence="1 2">
    <name type="scientific">Nitrosopumilus adriaticus</name>
    <dbReference type="NCBI Taxonomy" id="1580092"/>
    <lineage>
        <taxon>Archaea</taxon>
        <taxon>Nitrososphaerota</taxon>
        <taxon>Nitrososphaeria</taxon>
        <taxon>Nitrosopumilales</taxon>
        <taxon>Nitrosopumilaceae</taxon>
        <taxon>Nitrosopumilus</taxon>
    </lineage>
</organism>
<name>A0A0D5C2T2_9ARCH</name>